<dbReference type="Proteomes" id="UP000053477">
    <property type="component" value="Unassembled WGS sequence"/>
</dbReference>
<gene>
    <name evidence="2" type="ORF">SCHPADRAFT_67767</name>
</gene>
<organism evidence="2 3">
    <name type="scientific">Schizopora paradoxa</name>
    <dbReference type="NCBI Taxonomy" id="27342"/>
    <lineage>
        <taxon>Eukaryota</taxon>
        <taxon>Fungi</taxon>
        <taxon>Dikarya</taxon>
        <taxon>Basidiomycota</taxon>
        <taxon>Agaricomycotina</taxon>
        <taxon>Agaricomycetes</taxon>
        <taxon>Hymenochaetales</taxon>
        <taxon>Schizoporaceae</taxon>
        <taxon>Schizopora</taxon>
    </lineage>
</organism>
<sequence>MRAHITDDMLFCVGLNYWTPTAALSPSGIASLGKSLQRAIPCEDGKPKPSTAGQRRVVRQRSEPNARYVELSLFRRDVVGSGDGSSWSFGDVCSHRLATNRRATNGRPGHEGRVTSITINTDRHWALQSDYGLAGCTLIPSSIVPAFESGISRHPIRLSLGRLPFTSKHLASGKMDANRRLSPETRLESG</sequence>
<evidence type="ECO:0000313" key="2">
    <source>
        <dbReference type="EMBL" id="KLO19575.1"/>
    </source>
</evidence>
<accession>A0A0H2S5P1</accession>
<reference evidence="2 3" key="1">
    <citation type="submission" date="2015-04" db="EMBL/GenBank/DDBJ databases">
        <title>Complete genome sequence of Schizopora paradoxa KUC8140, a cosmopolitan wood degrader in East Asia.</title>
        <authorList>
            <consortium name="DOE Joint Genome Institute"/>
            <person name="Min B."/>
            <person name="Park H."/>
            <person name="Jang Y."/>
            <person name="Kim J.-J."/>
            <person name="Kim K.H."/>
            <person name="Pangilinan J."/>
            <person name="Lipzen A."/>
            <person name="Riley R."/>
            <person name="Grigoriev I.V."/>
            <person name="Spatafora J.W."/>
            <person name="Choi I.-G."/>
        </authorList>
    </citation>
    <scope>NUCLEOTIDE SEQUENCE [LARGE SCALE GENOMIC DNA]</scope>
    <source>
        <strain evidence="2 3">KUC8140</strain>
    </source>
</reference>
<feature type="region of interest" description="Disordered" evidence="1">
    <location>
        <begin position="42"/>
        <end position="61"/>
    </location>
</feature>
<keyword evidence="3" id="KW-1185">Reference proteome</keyword>
<protein>
    <submittedName>
        <fullName evidence="2">Uncharacterized protein</fullName>
    </submittedName>
</protein>
<dbReference type="AlphaFoldDB" id="A0A0H2S5P1"/>
<dbReference type="InParanoid" id="A0A0H2S5P1"/>
<dbReference type="EMBL" id="KQ085886">
    <property type="protein sequence ID" value="KLO19575.1"/>
    <property type="molecule type" value="Genomic_DNA"/>
</dbReference>
<name>A0A0H2S5P1_9AGAM</name>
<proteinExistence type="predicted"/>
<evidence type="ECO:0000256" key="1">
    <source>
        <dbReference type="SAM" id="MobiDB-lite"/>
    </source>
</evidence>
<evidence type="ECO:0000313" key="3">
    <source>
        <dbReference type="Proteomes" id="UP000053477"/>
    </source>
</evidence>